<evidence type="ECO:0000256" key="8">
    <source>
        <dbReference type="ARBA" id="ARBA00022927"/>
    </source>
</evidence>
<keyword evidence="7" id="KW-1005">Bacterial flagellum biogenesis</keyword>
<keyword evidence="11" id="KW-0175">Coiled coil</keyword>
<dbReference type="EMBL" id="VNHM01000007">
    <property type="protein sequence ID" value="TYO95483.1"/>
    <property type="molecule type" value="Genomic_DNA"/>
</dbReference>
<evidence type="ECO:0000256" key="4">
    <source>
        <dbReference type="ARBA" id="ARBA00022448"/>
    </source>
</evidence>
<evidence type="ECO:0000256" key="3">
    <source>
        <dbReference type="ARBA" id="ARBA00020392"/>
    </source>
</evidence>
<keyword evidence="13" id="KW-1185">Reference proteome</keyword>
<dbReference type="GO" id="GO:0015031">
    <property type="term" value="P:protein transport"/>
    <property type="evidence" value="ECO:0007669"/>
    <property type="project" value="UniProtKB-KW"/>
</dbReference>
<keyword evidence="10" id="KW-1006">Bacterial flagellum protein export</keyword>
<name>A0A5S4ZTG6_9FIRM</name>
<dbReference type="NCBIfam" id="TIGR02473">
    <property type="entry name" value="flagell_FliJ"/>
    <property type="match status" value="1"/>
</dbReference>
<accession>A0A5S4ZTG6</accession>
<keyword evidence="8" id="KW-0653">Protein transport</keyword>
<dbReference type="Gene3D" id="1.10.287.1700">
    <property type="match status" value="1"/>
</dbReference>
<evidence type="ECO:0000256" key="6">
    <source>
        <dbReference type="ARBA" id="ARBA00022500"/>
    </source>
</evidence>
<dbReference type="InterPro" id="IPR012823">
    <property type="entry name" value="Flagell_FliJ"/>
</dbReference>
<dbReference type="GO" id="GO:0071973">
    <property type="term" value="P:bacterial-type flagellum-dependent cell motility"/>
    <property type="evidence" value="ECO:0007669"/>
    <property type="project" value="InterPro"/>
</dbReference>
<evidence type="ECO:0000313" key="13">
    <source>
        <dbReference type="Proteomes" id="UP000323166"/>
    </source>
</evidence>
<evidence type="ECO:0000256" key="9">
    <source>
        <dbReference type="ARBA" id="ARBA00023136"/>
    </source>
</evidence>
<dbReference type="InterPro" id="IPR053716">
    <property type="entry name" value="Flag_assembly_chemotaxis_eff"/>
</dbReference>
<keyword evidence="6" id="KW-0145">Chemotaxis</keyword>
<evidence type="ECO:0000256" key="2">
    <source>
        <dbReference type="ARBA" id="ARBA00010004"/>
    </source>
</evidence>
<evidence type="ECO:0000313" key="12">
    <source>
        <dbReference type="EMBL" id="TYO95483.1"/>
    </source>
</evidence>
<dbReference type="Pfam" id="PF02050">
    <property type="entry name" value="FliJ"/>
    <property type="match status" value="1"/>
</dbReference>
<evidence type="ECO:0000256" key="7">
    <source>
        <dbReference type="ARBA" id="ARBA00022795"/>
    </source>
</evidence>
<sequence>MKKFQFRLEPVLKHRESCEEMAAQEQARVLREYQQKYAVLQEAREKLARAVQGCRVMDQFDLINMQAYCNYMSDEVQKREIALHNTSQKLEESRKKLIKAMQDKSVVARLKENQLHCYNRQLLACVQKENDEIAIQQFIRRVK</sequence>
<dbReference type="RefSeq" id="WP_166511476.1">
    <property type="nucleotide sequence ID" value="NZ_VNHM01000007.1"/>
</dbReference>
<keyword evidence="4" id="KW-0813">Transport</keyword>
<dbReference type="AlphaFoldDB" id="A0A5S4ZTG6"/>
<evidence type="ECO:0000256" key="5">
    <source>
        <dbReference type="ARBA" id="ARBA00022475"/>
    </source>
</evidence>
<proteinExistence type="inferred from homology"/>
<comment type="similarity">
    <text evidence="2">Belongs to the FliJ family.</text>
</comment>
<keyword evidence="9" id="KW-0472">Membrane</keyword>
<gene>
    <name evidence="12" type="ORF">LX24_01444</name>
</gene>
<comment type="caution">
    <text evidence="12">The sequence shown here is derived from an EMBL/GenBank/DDBJ whole genome shotgun (WGS) entry which is preliminary data.</text>
</comment>
<dbReference type="GO" id="GO:0009288">
    <property type="term" value="C:bacterial-type flagellum"/>
    <property type="evidence" value="ECO:0007669"/>
    <property type="project" value="InterPro"/>
</dbReference>
<dbReference type="GO" id="GO:0005886">
    <property type="term" value="C:plasma membrane"/>
    <property type="evidence" value="ECO:0007669"/>
    <property type="project" value="UniProtKB-SubCell"/>
</dbReference>
<protein>
    <recommendedName>
        <fullName evidence="3">Flagellar FliJ protein</fullName>
    </recommendedName>
</protein>
<dbReference type="GO" id="GO:0044781">
    <property type="term" value="P:bacterial-type flagellum organization"/>
    <property type="evidence" value="ECO:0007669"/>
    <property type="project" value="UniProtKB-KW"/>
</dbReference>
<feature type="coiled-coil region" evidence="11">
    <location>
        <begin position="23"/>
        <end position="50"/>
    </location>
</feature>
<comment type="subcellular location">
    <subcellularLocation>
        <location evidence="1">Cell membrane</location>
        <topology evidence="1">Peripheral membrane protein</topology>
        <orientation evidence="1">Cytoplasmic side</orientation>
    </subcellularLocation>
</comment>
<keyword evidence="12" id="KW-0282">Flagellum</keyword>
<evidence type="ECO:0000256" key="11">
    <source>
        <dbReference type="SAM" id="Coils"/>
    </source>
</evidence>
<evidence type="ECO:0000256" key="1">
    <source>
        <dbReference type="ARBA" id="ARBA00004413"/>
    </source>
</evidence>
<organism evidence="12 13">
    <name type="scientific">Desulfallas thermosapovorans DSM 6562</name>
    <dbReference type="NCBI Taxonomy" id="1121431"/>
    <lineage>
        <taxon>Bacteria</taxon>
        <taxon>Bacillati</taxon>
        <taxon>Bacillota</taxon>
        <taxon>Clostridia</taxon>
        <taxon>Eubacteriales</taxon>
        <taxon>Desulfallaceae</taxon>
        <taxon>Desulfallas</taxon>
    </lineage>
</organism>
<dbReference type="GO" id="GO:0006935">
    <property type="term" value="P:chemotaxis"/>
    <property type="evidence" value="ECO:0007669"/>
    <property type="project" value="UniProtKB-KW"/>
</dbReference>
<reference evidence="12 13" key="1">
    <citation type="submission" date="2019-07" db="EMBL/GenBank/DDBJ databases">
        <title>Genomic Encyclopedia of Type Strains, Phase I: the one thousand microbial genomes (KMG-I) project.</title>
        <authorList>
            <person name="Kyrpides N."/>
        </authorList>
    </citation>
    <scope>NUCLEOTIDE SEQUENCE [LARGE SCALE GENOMIC DNA]</scope>
    <source>
        <strain evidence="12 13">DSM 6562</strain>
    </source>
</reference>
<dbReference type="Proteomes" id="UP000323166">
    <property type="component" value="Unassembled WGS sequence"/>
</dbReference>
<keyword evidence="12" id="KW-0966">Cell projection</keyword>
<keyword evidence="12" id="KW-0969">Cilium</keyword>
<evidence type="ECO:0000256" key="10">
    <source>
        <dbReference type="ARBA" id="ARBA00023225"/>
    </source>
</evidence>
<keyword evidence="5" id="KW-1003">Cell membrane</keyword>